<dbReference type="EMBL" id="CP003219">
    <property type="protein sequence ID" value="AEW92392.1"/>
    <property type="molecule type" value="Genomic_DNA"/>
</dbReference>
<dbReference type="PANTHER" id="PTHR23513">
    <property type="entry name" value="INTEGRAL MEMBRANE EFFLUX PROTEIN-RELATED"/>
    <property type="match status" value="1"/>
</dbReference>
<dbReference type="GO" id="GO:0022857">
    <property type="term" value="F:transmembrane transporter activity"/>
    <property type="evidence" value="ECO:0007669"/>
    <property type="project" value="InterPro"/>
</dbReference>
<organism evidence="7 8">
    <name type="scientific">Streptantibioticus cattleyicolor (strain ATCC 35852 / DSM 46488 / JCM 4925 / NBRC 14057 / NRRL 8057)</name>
    <name type="common">Streptomyces cattleya</name>
    <dbReference type="NCBI Taxonomy" id="1003195"/>
    <lineage>
        <taxon>Bacteria</taxon>
        <taxon>Bacillati</taxon>
        <taxon>Actinomycetota</taxon>
        <taxon>Actinomycetes</taxon>
        <taxon>Kitasatosporales</taxon>
        <taxon>Streptomycetaceae</taxon>
        <taxon>Streptantibioticus</taxon>
    </lineage>
</organism>
<feature type="transmembrane region" description="Helical" evidence="6">
    <location>
        <begin position="298"/>
        <end position="318"/>
    </location>
</feature>
<dbReference type="Pfam" id="PF07690">
    <property type="entry name" value="MFS_1"/>
    <property type="match status" value="1"/>
</dbReference>
<keyword evidence="2" id="KW-1003">Cell membrane</keyword>
<evidence type="ECO:0000313" key="7">
    <source>
        <dbReference type="EMBL" id="AEW92392.1"/>
    </source>
</evidence>
<evidence type="ECO:0000256" key="5">
    <source>
        <dbReference type="ARBA" id="ARBA00023136"/>
    </source>
</evidence>
<keyword evidence="4 6" id="KW-1133">Transmembrane helix</keyword>
<keyword evidence="8" id="KW-1185">Reference proteome</keyword>
<accession>G8WVU7</accession>
<feature type="transmembrane region" description="Helical" evidence="6">
    <location>
        <begin position="273"/>
        <end position="292"/>
    </location>
</feature>
<sequence length="396" mass="37887">MRRCLATAFLARLAEEGMAVAVVLLALRRTGSAADGAFVLTAWMAPHALAAPVAGALAARVRRPRLFRVGALGGFAVAIGALGLLVGRAPTGVTVAVAVAGGACGPVVSGGLSSVVASLAPPGPRRARACAWDAAVYDAASVTGPALVGVVAGVVSPAAAVLLLAGAATGAAAGAVTVPRPAGGEAADGTAARPGVWAGLVAVWRVRELRAVTVGTSLACLATGGLTTVAALLAAERGHPGAGGVPVTAFAVGGLAGSLVMARLPSAWPARRVALLGLLGTGVCLGGVALVPSFTGDVLLFAAAGAWDGPLLGATLRIRADHAPPGTRTQVFTVGAGLKISAAACGAALTGAASALAVPLLTGAMGGVLLIAASGYAALMPRGRGAGPVAAVDGVS</sequence>
<feature type="transmembrane region" description="Helical" evidence="6">
    <location>
        <begin position="356"/>
        <end position="379"/>
    </location>
</feature>
<dbReference type="GO" id="GO:0005886">
    <property type="term" value="C:plasma membrane"/>
    <property type="evidence" value="ECO:0007669"/>
    <property type="project" value="UniProtKB-SubCell"/>
</dbReference>
<protein>
    <recommendedName>
        <fullName evidence="9">MFS transporter</fullName>
    </recommendedName>
</protein>
<gene>
    <name evidence="7" type="ordered locus">SCATT_00210</name>
</gene>
<feature type="transmembrane region" description="Helical" evidence="6">
    <location>
        <begin position="66"/>
        <end position="87"/>
    </location>
</feature>
<evidence type="ECO:0000256" key="3">
    <source>
        <dbReference type="ARBA" id="ARBA00022692"/>
    </source>
</evidence>
<evidence type="ECO:0000256" key="4">
    <source>
        <dbReference type="ARBA" id="ARBA00022989"/>
    </source>
</evidence>
<evidence type="ECO:0000256" key="1">
    <source>
        <dbReference type="ARBA" id="ARBA00004651"/>
    </source>
</evidence>
<feature type="transmembrane region" description="Helical" evidence="6">
    <location>
        <begin position="330"/>
        <end position="350"/>
    </location>
</feature>
<evidence type="ECO:0008006" key="9">
    <source>
        <dbReference type="Google" id="ProtNLM"/>
    </source>
</evidence>
<evidence type="ECO:0000256" key="6">
    <source>
        <dbReference type="SAM" id="Phobius"/>
    </source>
</evidence>
<dbReference type="SUPFAM" id="SSF103473">
    <property type="entry name" value="MFS general substrate transporter"/>
    <property type="match status" value="1"/>
</dbReference>
<dbReference type="PANTHER" id="PTHR23513:SF11">
    <property type="entry name" value="STAPHYLOFERRIN A TRANSPORTER"/>
    <property type="match status" value="1"/>
</dbReference>
<dbReference type="HOGENOM" id="CLU_034180_3_1_11"/>
<dbReference type="Gene3D" id="1.20.1250.20">
    <property type="entry name" value="MFS general substrate transporter like domains"/>
    <property type="match status" value="1"/>
</dbReference>
<reference evidence="8" key="1">
    <citation type="submission" date="2011-12" db="EMBL/GenBank/DDBJ databases">
        <title>Complete genome sequence of Streptomyces cattleya strain DSM 46488.</title>
        <authorList>
            <person name="Ou H.-Y."/>
            <person name="Li P."/>
            <person name="Zhao C."/>
            <person name="O'Hagan D."/>
            <person name="Deng Z."/>
        </authorList>
    </citation>
    <scope>NUCLEOTIDE SEQUENCE [LARGE SCALE GENOMIC DNA]</scope>
    <source>
        <strain evidence="8">ATCC 35852 / DSM 46488 / JCM 4925 / NBRC 14057 / NRRL 8057</strain>
    </source>
</reference>
<evidence type="ECO:0000256" key="2">
    <source>
        <dbReference type="ARBA" id="ARBA00022475"/>
    </source>
</evidence>
<dbReference type="STRING" id="1003195.SCATT_00210"/>
<dbReference type="eggNOG" id="COG2814">
    <property type="taxonomic scope" value="Bacteria"/>
</dbReference>
<comment type="subcellular location">
    <subcellularLocation>
        <location evidence="1">Cell membrane</location>
        <topology evidence="1">Multi-pass membrane protein</topology>
    </subcellularLocation>
</comment>
<evidence type="ECO:0000313" key="8">
    <source>
        <dbReference type="Proteomes" id="UP000007842"/>
    </source>
</evidence>
<proteinExistence type="predicted"/>
<name>G8WVU7_STREN</name>
<feature type="transmembrane region" description="Helical" evidence="6">
    <location>
        <begin position="37"/>
        <end position="59"/>
    </location>
</feature>
<feature type="transmembrane region" description="Helical" evidence="6">
    <location>
        <begin position="211"/>
        <end position="235"/>
    </location>
</feature>
<dbReference type="InterPro" id="IPR036259">
    <property type="entry name" value="MFS_trans_sf"/>
</dbReference>
<dbReference type="PATRIC" id="fig|1003195.29.peg.20"/>
<dbReference type="KEGG" id="scy:SCATT_00210"/>
<keyword evidence="3 6" id="KW-0812">Transmembrane</keyword>
<keyword evidence="5 6" id="KW-0472">Membrane</keyword>
<feature type="transmembrane region" description="Helical" evidence="6">
    <location>
        <begin position="241"/>
        <end position="261"/>
    </location>
</feature>
<dbReference type="InterPro" id="IPR011701">
    <property type="entry name" value="MFS"/>
</dbReference>
<dbReference type="AlphaFoldDB" id="G8WVU7"/>
<dbReference type="Proteomes" id="UP000007842">
    <property type="component" value="Chromosome"/>
</dbReference>